<dbReference type="AlphaFoldDB" id="A0A2P2N0Z1"/>
<name>A0A2P2N0Z1_RHIMU</name>
<dbReference type="EMBL" id="GGEC01055675">
    <property type="protein sequence ID" value="MBX36159.1"/>
    <property type="molecule type" value="Transcribed_RNA"/>
</dbReference>
<evidence type="ECO:0000313" key="1">
    <source>
        <dbReference type="EMBL" id="MBX36159.1"/>
    </source>
</evidence>
<proteinExistence type="predicted"/>
<organism evidence="1">
    <name type="scientific">Rhizophora mucronata</name>
    <name type="common">Asiatic mangrove</name>
    <dbReference type="NCBI Taxonomy" id="61149"/>
    <lineage>
        <taxon>Eukaryota</taxon>
        <taxon>Viridiplantae</taxon>
        <taxon>Streptophyta</taxon>
        <taxon>Embryophyta</taxon>
        <taxon>Tracheophyta</taxon>
        <taxon>Spermatophyta</taxon>
        <taxon>Magnoliopsida</taxon>
        <taxon>eudicotyledons</taxon>
        <taxon>Gunneridae</taxon>
        <taxon>Pentapetalae</taxon>
        <taxon>rosids</taxon>
        <taxon>fabids</taxon>
        <taxon>Malpighiales</taxon>
        <taxon>Rhizophoraceae</taxon>
        <taxon>Rhizophora</taxon>
    </lineage>
</organism>
<reference evidence="1" key="1">
    <citation type="submission" date="2018-02" db="EMBL/GenBank/DDBJ databases">
        <title>Rhizophora mucronata_Transcriptome.</title>
        <authorList>
            <person name="Meera S.P."/>
            <person name="Sreeshan A."/>
            <person name="Augustine A."/>
        </authorList>
    </citation>
    <scope>NUCLEOTIDE SEQUENCE</scope>
    <source>
        <tissue evidence="1">Leaf</tissue>
    </source>
</reference>
<protein>
    <submittedName>
        <fullName evidence="1">Uncharacterized protein</fullName>
    </submittedName>
</protein>
<accession>A0A2P2N0Z1</accession>
<sequence length="47" mass="5526">MVGDFGVKVKSTCWCLALISFQHWCSIVELKAESYYYPYLNLRVLCF</sequence>